<feature type="compositionally biased region" description="Pro residues" evidence="2">
    <location>
        <begin position="388"/>
        <end position="409"/>
    </location>
</feature>
<dbReference type="PANTHER" id="PTHR22922:SF19">
    <property type="entry name" value="CAPRIN HOMOLOG"/>
    <property type="match status" value="1"/>
</dbReference>
<keyword evidence="5" id="KW-1185">Reference proteome</keyword>
<dbReference type="CTD" id="59172"/>
<accession>A0AAR5P026</accession>
<dbReference type="KEGG" id="dpa:109545975"/>
<protein>
    <recommendedName>
        <fullName evidence="3">Caprin-1 dimerization domain-containing protein</fullName>
    </recommendedName>
</protein>
<feature type="compositionally biased region" description="Low complexity" evidence="2">
    <location>
        <begin position="469"/>
        <end position="485"/>
    </location>
</feature>
<dbReference type="Pfam" id="PF18293">
    <property type="entry name" value="Caprin-1_dimer"/>
    <property type="match status" value="1"/>
</dbReference>
<feature type="region of interest" description="Disordered" evidence="2">
    <location>
        <begin position="385"/>
        <end position="417"/>
    </location>
</feature>
<reference evidence="4" key="2">
    <citation type="submission" date="2024-08" db="UniProtKB">
        <authorList>
            <consortium name="EnsemblMetazoa"/>
        </authorList>
    </citation>
    <scope>IDENTIFICATION</scope>
</reference>
<name>A0AAR5P026_DENPD</name>
<dbReference type="GO" id="GO:0005737">
    <property type="term" value="C:cytoplasm"/>
    <property type="evidence" value="ECO:0007669"/>
    <property type="project" value="TreeGrafter"/>
</dbReference>
<sequence length="505" mass="55205">MPSAANVKIDKSACSAENALPDNGNGATTPLRQAITVIEHKIRNLEKRKAKLESYRDLQNAGKELNSDQKTALEKINEVVMTLDFARDLCKQFLGIASTTEKDAKKQAKRDASLKSQAELARLREILLVQDALNQMGIDRVRDDFLHGRNGATQLTEVDLKLLDEMYPAVTPKHEAGNPTSFTNEVQAAAEHLSAVVDGKPKDAFGGTYSQIKEVLGKIHESGYFDQAQGSFQPELEAAEVSNETLPEDQIENQNEVILDVPLAGSSPIETLTIEASTHPAIHGSTPTRVPPIPTDQPIVPIIPHQVPAGQPQPHLIDPGNAVQPHQLPPPQDLFYQQPPLPQQPPPPPRPIAEMLGSGNFFFLQESEIDTPDQIPTQTFTNQSFVVQPPPPIPMPVQFQPPPISPGQLPPVSHQGTANDSAVVQMAGPGISNDEINLNKPLTEELDKHSLGRVQNRGAAPHSNNQPQSFYNNNGYSNRSSNRPNQQHSRNNGMPQHGRSHTSRQ</sequence>
<feature type="domain" description="Caprin-1 dimerization" evidence="3">
    <location>
        <begin position="109"/>
        <end position="226"/>
    </location>
</feature>
<feature type="region of interest" description="Disordered" evidence="2">
    <location>
        <begin position="452"/>
        <end position="505"/>
    </location>
</feature>
<evidence type="ECO:0000259" key="3">
    <source>
        <dbReference type="Pfam" id="PF18293"/>
    </source>
</evidence>
<dbReference type="AlphaFoldDB" id="A0AAR5P026"/>
<evidence type="ECO:0000313" key="4">
    <source>
        <dbReference type="EnsemblMetazoa" id="XP_019754420.1"/>
    </source>
</evidence>
<organism evidence="4 5">
    <name type="scientific">Dendroctonus ponderosae</name>
    <name type="common">Mountain pine beetle</name>
    <dbReference type="NCBI Taxonomy" id="77166"/>
    <lineage>
        <taxon>Eukaryota</taxon>
        <taxon>Metazoa</taxon>
        <taxon>Ecdysozoa</taxon>
        <taxon>Arthropoda</taxon>
        <taxon>Hexapoda</taxon>
        <taxon>Insecta</taxon>
        <taxon>Pterygota</taxon>
        <taxon>Neoptera</taxon>
        <taxon>Endopterygota</taxon>
        <taxon>Coleoptera</taxon>
        <taxon>Polyphaga</taxon>
        <taxon>Cucujiformia</taxon>
        <taxon>Curculionidae</taxon>
        <taxon>Scolytinae</taxon>
        <taxon>Dendroctonus</taxon>
    </lineage>
</organism>
<evidence type="ECO:0000313" key="5">
    <source>
        <dbReference type="Proteomes" id="UP000019118"/>
    </source>
</evidence>
<proteinExistence type="inferred from homology"/>
<dbReference type="InterPro" id="IPR041637">
    <property type="entry name" value="Caprin-1_dimer"/>
</dbReference>
<comment type="similarity">
    <text evidence="1">Belongs to the caprin family.</text>
</comment>
<dbReference type="GO" id="GO:0003723">
    <property type="term" value="F:RNA binding"/>
    <property type="evidence" value="ECO:0007669"/>
    <property type="project" value="TreeGrafter"/>
</dbReference>
<dbReference type="EnsemblMetazoa" id="XM_019916816.1">
    <property type="protein sequence ID" value="XP_019772375.1"/>
    <property type="gene ID" value="LOC109545975"/>
</dbReference>
<dbReference type="EnsemblMetazoa" id="XM_019898861.1">
    <property type="protein sequence ID" value="XP_019754420.1"/>
    <property type="gene ID" value="LOC109533524"/>
</dbReference>
<evidence type="ECO:0000256" key="1">
    <source>
        <dbReference type="ARBA" id="ARBA00007950"/>
    </source>
</evidence>
<dbReference type="Proteomes" id="UP000019118">
    <property type="component" value="Unassembled WGS sequence"/>
</dbReference>
<reference evidence="5" key="1">
    <citation type="journal article" date="2013" name="Genome Biol.">
        <title>Draft genome of the mountain pine beetle, Dendroctonus ponderosae Hopkins, a major forest pest.</title>
        <authorList>
            <person name="Keeling C.I."/>
            <person name="Yuen M.M."/>
            <person name="Liao N.Y."/>
            <person name="Docking T.R."/>
            <person name="Chan S.K."/>
            <person name="Taylor G.A."/>
            <person name="Palmquist D.L."/>
            <person name="Jackman S.D."/>
            <person name="Nguyen A."/>
            <person name="Li M."/>
            <person name="Henderson H."/>
            <person name="Janes J.K."/>
            <person name="Zhao Y."/>
            <person name="Pandoh P."/>
            <person name="Moore R."/>
            <person name="Sperling F.A."/>
            <person name="Huber D.P."/>
            <person name="Birol I."/>
            <person name="Jones S.J."/>
            <person name="Bohlmann J."/>
        </authorList>
    </citation>
    <scope>NUCLEOTIDE SEQUENCE</scope>
</reference>
<evidence type="ECO:0000256" key="2">
    <source>
        <dbReference type="SAM" id="MobiDB-lite"/>
    </source>
</evidence>
<dbReference type="InterPro" id="IPR028816">
    <property type="entry name" value="Caprin"/>
</dbReference>
<dbReference type="GeneID" id="109545975"/>
<dbReference type="PANTHER" id="PTHR22922">
    <property type="entry name" value="GPI-ANCHORED PROTEIN P137"/>
    <property type="match status" value="1"/>
</dbReference>